<gene>
    <name evidence="2" type="primary">lptE</name>
    <name evidence="2" type="ORF">LQ567_00350</name>
</gene>
<feature type="signal peptide" evidence="1">
    <location>
        <begin position="1"/>
        <end position="24"/>
    </location>
</feature>
<dbReference type="RefSeq" id="WP_231001995.1">
    <property type="nucleotide sequence ID" value="NZ_JAJNEC010000001.1"/>
</dbReference>
<dbReference type="EMBL" id="JAJNEC010000001">
    <property type="protein sequence ID" value="MCD2421192.1"/>
    <property type="molecule type" value="Genomic_DNA"/>
</dbReference>
<comment type="caution">
    <text evidence="2">The sequence shown here is derived from an EMBL/GenBank/DDBJ whole genome shotgun (WGS) entry which is preliminary data.</text>
</comment>
<keyword evidence="1" id="KW-0732">Signal</keyword>
<dbReference type="Proteomes" id="UP001199816">
    <property type="component" value="Unassembled WGS sequence"/>
</dbReference>
<evidence type="ECO:0000256" key="1">
    <source>
        <dbReference type="SAM" id="SignalP"/>
    </source>
</evidence>
<dbReference type="InterPro" id="IPR007485">
    <property type="entry name" value="LPS_assembly_LptE"/>
</dbReference>
<sequence length="175" mass="19592">MILKNYKALLAVLAVSAVLVLAFAQTGCGVYKFKDVSIPDSVKVVRVGIIQNKAAYVNPQLAPELTERLKQKIVSQTRMKQTNGDDADWDINCTITSYSFATSGISNQRANTNRLNVGVHIDVRDNHSQQTKKYDVTRSFDYDGSLALQQAEQGLKTEMLRSLSDDIFNRIFSNW</sequence>
<keyword evidence="3" id="KW-1185">Reference proteome</keyword>
<dbReference type="Pfam" id="PF04390">
    <property type="entry name" value="LptE"/>
    <property type="match status" value="1"/>
</dbReference>
<reference evidence="2 3" key="1">
    <citation type="submission" date="2021-11" db="EMBL/GenBank/DDBJ databases">
        <title>Genomic of Niabella pedocola.</title>
        <authorList>
            <person name="Wu T."/>
        </authorList>
    </citation>
    <scope>NUCLEOTIDE SEQUENCE [LARGE SCALE GENOMIC DNA]</scope>
    <source>
        <strain evidence="2 3">JCM 31011</strain>
    </source>
</reference>
<protein>
    <submittedName>
        <fullName evidence="2">LPS assembly lipoprotein LptE</fullName>
    </submittedName>
</protein>
<keyword evidence="2" id="KW-0449">Lipoprotein</keyword>
<evidence type="ECO:0000313" key="3">
    <source>
        <dbReference type="Proteomes" id="UP001199816"/>
    </source>
</evidence>
<feature type="chain" id="PRO_5046230342" evidence="1">
    <location>
        <begin position="25"/>
        <end position="175"/>
    </location>
</feature>
<dbReference type="Gene3D" id="3.30.160.150">
    <property type="entry name" value="Lipoprotein like domain"/>
    <property type="match status" value="1"/>
</dbReference>
<evidence type="ECO:0000313" key="2">
    <source>
        <dbReference type="EMBL" id="MCD2421192.1"/>
    </source>
</evidence>
<accession>A0ABS8PJC2</accession>
<name>A0ABS8PJC2_9BACT</name>
<organism evidence="2 3">
    <name type="scientific">Niabella pedocola</name>
    <dbReference type="NCBI Taxonomy" id="1752077"/>
    <lineage>
        <taxon>Bacteria</taxon>
        <taxon>Pseudomonadati</taxon>
        <taxon>Bacteroidota</taxon>
        <taxon>Chitinophagia</taxon>
        <taxon>Chitinophagales</taxon>
        <taxon>Chitinophagaceae</taxon>
        <taxon>Niabella</taxon>
    </lineage>
</organism>
<proteinExistence type="predicted"/>